<protein>
    <submittedName>
        <fullName evidence="2">Uncharacterized protein</fullName>
    </submittedName>
</protein>
<dbReference type="AlphaFoldDB" id="A0A4Y7SUI2"/>
<feature type="region of interest" description="Disordered" evidence="1">
    <location>
        <begin position="413"/>
        <end position="506"/>
    </location>
</feature>
<feature type="region of interest" description="Disordered" evidence="1">
    <location>
        <begin position="1"/>
        <end position="50"/>
    </location>
</feature>
<feature type="compositionally biased region" description="Basic and acidic residues" evidence="1">
    <location>
        <begin position="273"/>
        <end position="285"/>
    </location>
</feature>
<accession>A0A4Y7SUI2</accession>
<dbReference type="EMBL" id="QPFP01000057">
    <property type="protein sequence ID" value="TEB25381.1"/>
    <property type="molecule type" value="Genomic_DNA"/>
</dbReference>
<sequence>MPVTQQTNRQVGGPVGPPKQGPNTLSRKQDPGPSRHPPAVPQAAGSSGDTVASDIRTLENMLVDASTLVLPPDPTAAHEFLVDRRQKLVEMSLQIVKNFKNGVKDLDKYGCSPRLKQWIAELAHDMHVNGRGPRPLDMKMIKKPPLVSVVSAGRPPRGTVSAVSGTPAKVAAQKPQPEATKARDVGVDVEMEDRTGEGKGTAKGKLERKTVPQGEQGEGQVVVREGVPGKEGIGVGEAGRPKQTPWPRPPIMAEDESEVEGTSADGRRKGKGRLVERPGGREGKGSVESGGMEVDGTVRKRKTPQRDGEDEGDDGGIPLAEKVPSKKRKVTGRPRDEVGEDVHNDETHGKASTTVRHRNSTDGIDRRVQVIDGASFFVVPCGTWCGPNNQLCGAGSGPKIACDHCRKRKAPCDKSVKKKRVLAGNGEPSSKGEIKPKKGQSAGKKGKAVKDEKEGGVVPGPSKQRDVRERTTVAHGGTSGLVPQAAPDPGKGERDEGGDDGATLWDVSGKGRLILTPFTEPKRLVALKAISRETSTDNLRPASPVSTRSQTAAGNSGQEETAIDSVDRALREAAKRVRPANDAETMVEMQDVIAEVPLVKAGHRSLCDDVAEMKGHLRAITKEVVEVDVEVVGLKDEQESTNDVAMAPRQQVDLIQDTYPERFTQVMERIDMDLAPRVNEVERMVKENHGWTLARLEALEKFMNGELVPKRSECLGRDHDALAQQAMGIQARLAQDDVMAPSAEDDRTSADVRMTDPARDPSTPGRMLGAPVDSLVDWDSLRGAVREIKEDVGAMKEEVRAQFRALQASLSQANPLMHETLSACLRLSEIAIRHQYRGGGGRRPLPLHRPL</sequence>
<reference evidence="2 3" key="1">
    <citation type="journal article" date="2019" name="Nat. Ecol. Evol.">
        <title>Megaphylogeny resolves global patterns of mushroom evolution.</title>
        <authorList>
            <person name="Varga T."/>
            <person name="Krizsan K."/>
            <person name="Foldi C."/>
            <person name="Dima B."/>
            <person name="Sanchez-Garcia M."/>
            <person name="Sanchez-Ramirez S."/>
            <person name="Szollosi G.J."/>
            <person name="Szarkandi J.G."/>
            <person name="Papp V."/>
            <person name="Albert L."/>
            <person name="Andreopoulos W."/>
            <person name="Angelini C."/>
            <person name="Antonin V."/>
            <person name="Barry K.W."/>
            <person name="Bougher N.L."/>
            <person name="Buchanan P."/>
            <person name="Buyck B."/>
            <person name="Bense V."/>
            <person name="Catcheside P."/>
            <person name="Chovatia M."/>
            <person name="Cooper J."/>
            <person name="Damon W."/>
            <person name="Desjardin D."/>
            <person name="Finy P."/>
            <person name="Geml J."/>
            <person name="Haridas S."/>
            <person name="Hughes K."/>
            <person name="Justo A."/>
            <person name="Karasinski D."/>
            <person name="Kautmanova I."/>
            <person name="Kiss B."/>
            <person name="Kocsube S."/>
            <person name="Kotiranta H."/>
            <person name="LaButti K.M."/>
            <person name="Lechner B.E."/>
            <person name="Liimatainen K."/>
            <person name="Lipzen A."/>
            <person name="Lukacs Z."/>
            <person name="Mihaltcheva S."/>
            <person name="Morgado L.N."/>
            <person name="Niskanen T."/>
            <person name="Noordeloos M.E."/>
            <person name="Ohm R.A."/>
            <person name="Ortiz-Santana B."/>
            <person name="Ovrebo C."/>
            <person name="Racz N."/>
            <person name="Riley R."/>
            <person name="Savchenko A."/>
            <person name="Shiryaev A."/>
            <person name="Soop K."/>
            <person name="Spirin V."/>
            <person name="Szebenyi C."/>
            <person name="Tomsovsky M."/>
            <person name="Tulloss R.E."/>
            <person name="Uehling J."/>
            <person name="Grigoriev I.V."/>
            <person name="Vagvolgyi C."/>
            <person name="Papp T."/>
            <person name="Martin F.M."/>
            <person name="Miettinen O."/>
            <person name="Hibbett D.S."/>
            <person name="Nagy L.G."/>
        </authorList>
    </citation>
    <scope>NUCLEOTIDE SEQUENCE [LARGE SCALE GENOMIC DNA]</scope>
    <source>
        <strain evidence="2 3">FP101781</strain>
    </source>
</reference>
<evidence type="ECO:0000256" key="1">
    <source>
        <dbReference type="SAM" id="MobiDB-lite"/>
    </source>
</evidence>
<feature type="compositionally biased region" description="Basic and acidic residues" evidence="1">
    <location>
        <begin position="744"/>
        <end position="759"/>
    </location>
</feature>
<proteinExistence type="predicted"/>
<feature type="region of interest" description="Disordered" evidence="1">
    <location>
        <begin position="535"/>
        <end position="564"/>
    </location>
</feature>
<feature type="compositionally biased region" description="Basic and acidic residues" evidence="1">
    <location>
        <begin position="180"/>
        <end position="197"/>
    </location>
</feature>
<keyword evidence="3" id="KW-1185">Reference proteome</keyword>
<feature type="compositionally biased region" description="Basic and acidic residues" evidence="1">
    <location>
        <begin position="463"/>
        <end position="472"/>
    </location>
</feature>
<evidence type="ECO:0000313" key="2">
    <source>
        <dbReference type="EMBL" id="TEB25381.1"/>
    </source>
</evidence>
<feature type="compositionally biased region" description="Polar residues" evidence="1">
    <location>
        <begin position="536"/>
        <end position="559"/>
    </location>
</feature>
<name>A0A4Y7SUI2_COPMI</name>
<gene>
    <name evidence="2" type="ORF">FA13DRAFT_1796479</name>
</gene>
<evidence type="ECO:0000313" key="3">
    <source>
        <dbReference type="Proteomes" id="UP000298030"/>
    </source>
</evidence>
<feature type="compositionally biased region" description="Low complexity" evidence="1">
    <location>
        <begin position="211"/>
        <end position="226"/>
    </location>
</feature>
<feature type="compositionally biased region" description="Basic and acidic residues" evidence="1">
    <location>
        <begin position="333"/>
        <end position="349"/>
    </location>
</feature>
<organism evidence="2 3">
    <name type="scientific">Coprinellus micaceus</name>
    <name type="common">Glistening ink-cap mushroom</name>
    <name type="synonym">Coprinus micaceus</name>
    <dbReference type="NCBI Taxonomy" id="71717"/>
    <lineage>
        <taxon>Eukaryota</taxon>
        <taxon>Fungi</taxon>
        <taxon>Dikarya</taxon>
        <taxon>Basidiomycota</taxon>
        <taxon>Agaricomycotina</taxon>
        <taxon>Agaricomycetes</taxon>
        <taxon>Agaricomycetidae</taxon>
        <taxon>Agaricales</taxon>
        <taxon>Agaricineae</taxon>
        <taxon>Psathyrellaceae</taxon>
        <taxon>Coprinellus</taxon>
    </lineage>
</organism>
<feature type="region of interest" description="Disordered" evidence="1">
    <location>
        <begin position="740"/>
        <end position="769"/>
    </location>
</feature>
<comment type="caution">
    <text evidence="2">The sequence shown here is derived from an EMBL/GenBank/DDBJ whole genome shotgun (WGS) entry which is preliminary data.</text>
</comment>
<dbReference type="Proteomes" id="UP000298030">
    <property type="component" value="Unassembled WGS sequence"/>
</dbReference>
<feature type="region of interest" description="Disordered" evidence="1">
    <location>
        <begin position="151"/>
        <end position="361"/>
    </location>
</feature>